<proteinExistence type="inferred from homology"/>
<dbReference type="GO" id="GO:0055085">
    <property type="term" value="P:transmembrane transport"/>
    <property type="evidence" value="ECO:0007669"/>
    <property type="project" value="InterPro"/>
</dbReference>
<dbReference type="Pfam" id="PF00528">
    <property type="entry name" value="BPD_transp_1"/>
    <property type="match status" value="1"/>
</dbReference>
<evidence type="ECO:0000313" key="9">
    <source>
        <dbReference type="EMBL" id="HIU45499.1"/>
    </source>
</evidence>
<protein>
    <submittedName>
        <fullName evidence="9">Carbohydrate ABC transporter permease</fullName>
    </submittedName>
</protein>
<comment type="similarity">
    <text evidence="7">Belongs to the binding-protein-dependent transport system permease family.</text>
</comment>
<keyword evidence="6 7" id="KW-0472">Membrane</keyword>
<dbReference type="PANTHER" id="PTHR43744:SF8">
    <property type="entry name" value="SN-GLYCEROL-3-PHOSPHATE TRANSPORT SYSTEM PERMEASE PROTEIN UGPE"/>
    <property type="match status" value="1"/>
</dbReference>
<dbReference type="AlphaFoldDB" id="A0A9D1S2U6"/>
<feature type="transmembrane region" description="Helical" evidence="7">
    <location>
        <begin position="39"/>
        <end position="65"/>
    </location>
</feature>
<dbReference type="CDD" id="cd06261">
    <property type="entry name" value="TM_PBP2"/>
    <property type="match status" value="1"/>
</dbReference>
<dbReference type="GO" id="GO:0005886">
    <property type="term" value="C:plasma membrane"/>
    <property type="evidence" value="ECO:0007669"/>
    <property type="project" value="UniProtKB-SubCell"/>
</dbReference>
<dbReference type="SUPFAM" id="SSF161098">
    <property type="entry name" value="MetI-like"/>
    <property type="match status" value="1"/>
</dbReference>
<organism evidence="9 10">
    <name type="scientific">Candidatus Alloenteromonas pullicola</name>
    <dbReference type="NCBI Taxonomy" id="2840784"/>
    <lineage>
        <taxon>Bacteria</taxon>
        <taxon>Bacillati</taxon>
        <taxon>Bacillota</taxon>
        <taxon>Bacillota incertae sedis</taxon>
        <taxon>Candidatus Alloenteromonas</taxon>
    </lineage>
</organism>
<dbReference type="PROSITE" id="PS50928">
    <property type="entry name" value="ABC_TM1"/>
    <property type="match status" value="1"/>
</dbReference>
<dbReference type="Proteomes" id="UP000824070">
    <property type="component" value="Unassembled WGS sequence"/>
</dbReference>
<keyword evidence="3" id="KW-1003">Cell membrane</keyword>
<gene>
    <name evidence="9" type="ORF">IAC52_04300</name>
</gene>
<dbReference type="PANTHER" id="PTHR43744">
    <property type="entry name" value="ABC TRANSPORTER PERMEASE PROTEIN MG189-RELATED-RELATED"/>
    <property type="match status" value="1"/>
</dbReference>
<dbReference type="Gene3D" id="1.10.3720.10">
    <property type="entry name" value="MetI-like"/>
    <property type="match status" value="1"/>
</dbReference>
<evidence type="ECO:0000256" key="6">
    <source>
        <dbReference type="ARBA" id="ARBA00023136"/>
    </source>
</evidence>
<feature type="transmembrane region" description="Helical" evidence="7">
    <location>
        <begin position="221"/>
        <end position="246"/>
    </location>
</feature>
<evidence type="ECO:0000256" key="2">
    <source>
        <dbReference type="ARBA" id="ARBA00022448"/>
    </source>
</evidence>
<evidence type="ECO:0000256" key="1">
    <source>
        <dbReference type="ARBA" id="ARBA00004651"/>
    </source>
</evidence>
<feature type="transmembrane region" description="Helical" evidence="7">
    <location>
        <begin position="106"/>
        <end position="133"/>
    </location>
</feature>
<comment type="subcellular location">
    <subcellularLocation>
        <location evidence="1 7">Cell membrane</location>
        <topology evidence="1 7">Multi-pass membrane protein</topology>
    </subcellularLocation>
</comment>
<dbReference type="EMBL" id="DVMV01000035">
    <property type="protein sequence ID" value="HIU45499.1"/>
    <property type="molecule type" value="Genomic_DNA"/>
</dbReference>
<keyword evidence="4 7" id="KW-0812">Transmembrane</keyword>
<reference evidence="9" key="2">
    <citation type="journal article" date="2021" name="PeerJ">
        <title>Extensive microbial diversity within the chicken gut microbiome revealed by metagenomics and culture.</title>
        <authorList>
            <person name="Gilroy R."/>
            <person name="Ravi A."/>
            <person name="Getino M."/>
            <person name="Pursley I."/>
            <person name="Horton D.L."/>
            <person name="Alikhan N.F."/>
            <person name="Baker D."/>
            <person name="Gharbi K."/>
            <person name="Hall N."/>
            <person name="Watson M."/>
            <person name="Adriaenssens E.M."/>
            <person name="Foster-Nyarko E."/>
            <person name="Jarju S."/>
            <person name="Secka A."/>
            <person name="Antonio M."/>
            <person name="Oren A."/>
            <person name="Chaudhuri R.R."/>
            <person name="La Ragione R."/>
            <person name="Hildebrand F."/>
            <person name="Pallen M.J."/>
        </authorList>
    </citation>
    <scope>NUCLEOTIDE SEQUENCE</scope>
    <source>
        <strain evidence="9">ChiGjej1B1-22543</strain>
    </source>
</reference>
<comment type="caution">
    <text evidence="9">The sequence shown here is derived from an EMBL/GenBank/DDBJ whole genome shotgun (WGS) entry which is preliminary data.</text>
</comment>
<feature type="transmembrane region" description="Helical" evidence="7">
    <location>
        <begin position="279"/>
        <end position="300"/>
    </location>
</feature>
<reference evidence="9" key="1">
    <citation type="submission" date="2020-10" db="EMBL/GenBank/DDBJ databases">
        <authorList>
            <person name="Gilroy R."/>
        </authorList>
    </citation>
    <scope>NUCLEOTIDE SEQUENCE</scope>
    <source>
        <strain evidence="9">ChiGjej1B1-22543</strain>
    </source>
</reference>
<feature type="transmembrane region" description="Helical" evidence="7">
    <location>
        <begin position="145"/>
        <end position="166"/>
    </location>
</feature>
<feature type="transmembrane region" description="Helical" evidence="7">
    <location>
        <begin position="178"/>
        <end position="200"/>
    </location>
</feature>
<evidence type="ECO:0000313" key="10">
    <source>
        <dbReference type="Proteomes" id="UP000824070"/>
    </source>
</evidence>
<evidence type="ECO:0000256" key="4">
    <source>
        <dbReference type="ARBA" id="ARBA00022692"/>
    </source>
</evidence>
<feature type="domain" description="ABC transmembrane type-1" evidence="8">
    <location>
        <begin position="110"/>
        <end position="299"/>
    </location>
</feature>
<keyword evidence="2 7" id="KW-0813">Transport</keyword>
<dbReference type="InterPro" id="IPR035906">
    <property type="entry name" value="MetI-like_sf"/>
</dbReference>
<sequence length="315" mass="35661">METIRHKIHRYFRKKSDERRQEAYSRRNDILFKRHGGEVVLFAVMFVVFLIFAISYIFPFIWLLLNAFKTQSEFMENFSGFPRAWTWENFAEALTYSSSETNDKTILYMLGMSILISLLGTAATVFFSSCAAYVVAKYDFPGRKIVFGVVIFTLIIPIVGSLPSQIQLMKMLQLNNTVIGLVFLYSGAFGTNFMLLYAFFKNLSWTYVEAAKIDGASDFRIFFTIIVPMAKGPITAIFIIVFIGLWSDYMTPMIYLPSQPTLAVGLKLLSDAMIQRGTYTLLFASIIIAIIPVIIGFCAFNKTIMENTAIGGLKG</sequence>
<accession>A0A9D1S2U6</accession>
<evidence type="ECO:0000256" key="7">
    <source>
        <dbReference type="RuleBase" id="RU363032"/>
    </source>
</evidence>
<keyword evidence="5 7" id="KW-1133">Transmembrane helix</keyword>
<evidence type="ECO:0000256" key="5">
    <source>
        <dbReference type="ARBA" id="ARBA00022989"/>
    </source>
</evidence>
<dbReference type="InterPro" id="IPR000515">
    <property type="entry name" value="MetI-like"/>
</dbReference>
<name>A0A9D1S2U6_9FIRM</name>
<evidence type="ECO:0000259" key="8">
    <source>
        <dbReference type="PROSITE" id="PS50928"/>
    </source>
</evidence>
<evidence type="ECO:0000256" key="3">
    <source>
        <dbReference type="ARBA" id="ARBA00022475"/>
    </source>
</evidence>